<dbReference type="Proteomes" id="UP000319897">
    <property type="component" value="Unassembled WGS sequence"/>
</dbReference>
<dbReference type="SMART" id="SM00358">
    <property type="entry name" value="DSRM"/>
    <property type="match status" value="1"/>
</dbReference>
<feature type="domain" description="DRBM" evidence="10">
    <location>
        <begin position="166"/>
        <end position="235"/>
    </location>
</feature>
<dbReference type="GO" id="GO:0004525">
    <property type="term" value="F:ribonuclease III activity"/>
    <property type="evidence" value="ECO:0007669"/>
    <property type="project" value="UniProtKB-UniRule"/>
</dbReference>
<dbReference type="SUPFAM" id="SSF54768">
    <property type="entry name" value="dsRNA-binding domain-like"/>
    <property type="match status" value="1"/>
</dbReference>
<keyword evidence="9" id="KW-0963">Cytoplasm</keyword>
<dbReference type="GO" id="GO:0010468">
    <property type="term" value="P:regulation of gene expression"/>
    <property type="evidence" value="ECO:0007669"/>
    <property type="project" value="TreeGrafter"/>
</dbReference>
<dbReference type="GO" id="GO:0003725">
    <property type="term" value="F:double-stranded RNA binding"/>
    <property type="evidence" value="ECO:0007669"/>
    <property type="project" value="TreeGrafter"/>
</dbReference>
<comment type="catalytic activity">
    <reaction evidence="1 9">
        <text>Endonucleolytic cleavage to 5'-phosphomonoester.</text>
        <dbReference type="EC" id="3.1.26.3"/>
    </reaction>
</comment>
<dbReference type="EC" id="3.1.26.3" evidence="9"/>
<keyword evidence="9" id="KW-0479">Metal-binding</keyword>
<dbReference type="PROSITE" id="PS50142">
    <property type="entry name" value="RNASE_3_2"/>
    <property type="match status" value="1"/>
</dbReference>
<evidence type="ECO:0000256" key="9">
    <source>
        <dbReference type="HAMAP-Rule" id="MF_00104"/>
    </source>
</evidence>
<feature type="binding site" evidence="9">
    <location>
        <position position="130"/>
    </location>
    <ligand>
        <name>Mg(2+)</name>
        <dbReference type="ChEBI" id="CHEBI:18420"/>
    </ligand>
</feature>
<dbReference type="Gene3D" id="3.30.160.20">
    <property type="match status" value="1"/>
</dbReference>
<dbReference type="OrthoDB" id="9805026at2"/>
<dbReference type="Pfam" id="PF14622">
    <property type="entry name" value="Ribonucleas_3_3"/>
    <property type="match status" value="1"/>
</dbReference>
<dbReference type="AlphaFoldDB" id="A0A501XNW6"/>
<feature type="domain" description="RNase III" evidence="11">
    <location>
        <begin position="25"/>
        <end position="141"/>
    </location>
</feature>
<dbReference type="GO" id="GO:0005737">
    <property type="term" value="C:cytoplasm"/>
    <property type="evidence" value="ECO:0007669"/>
    <property type="project" value="UniProtKB-SubCell"/>
</dbReference>
<keyword evidence="9" id="KW-0699">rRNA-binding</keyword>
<comment type="subunit">
    <text evidence="9">Homodimer.</text>
</comment>
<dbReference type="Gene3D" id="1.10.1520.10">
    <property type="entry name" value="Ribonuclease III domain"/>
    <property type="match status" value="1"/>
</dbReference>
<feature type="binding site" evidence="9">
    <location>
        <position position="54"/>
    </location>
    <ligand>
        <name>Mg(2+)</name>
        <dbReference type="ChEBI" id="CHEBI:18420"/>
    </ligand>
</feature>
<comment type="function">
    <text evidence="9">Digests double-stranded RNA. Involved in the processing of primary rRNA transcript to yield the immediate precursors to the large and small rRNAs (23S and 16S). Processes some mRNAs, and tRNAs when they are encoded in the rRNA operon. Processes pre-crRNA and tracrRNA of type II CRISPR loci if present in the organism.</text>
</comment>
<evidence type="ECO:0000256" key="1">
    <source>
        <dbReference type="ARBA" id="ARBA00000109"/>
    </source>
</evidence>
<evidence type="ECO:0000256" key="5">
    <source>
        <dbReference type="ARBA" id="ARBA00022722"/>
    </source>
</evidence>
<dbReference type="GO" id="GO:0019843">
    <property type="term" value="F:rRNA binding"/>
    <property type="evidence" value="ECO:0007669"/>
    <property type="project" value="UniProtKB-KW"/>
</dbReference>
<evidence type="ECO:0000313" key="13">
    <source>
        <dbReference type="Proteomes" id="UP000319897"/>
    </source>
</evidence>
<dbReference type="GO" id="GO:0006397">
    <property type="term" value="P:mRNA processing"/>
    <property type="evidence" value="ECO:0007669"/>
    <property type="project" value="UniProtKB-UniRule"/>
</dbReference>
<keyword evidence="8 9" id="KW-0694">RNA-binding</keyword>
<feature type="active site" evidence="9">
    <location>
        <position position="58"/>
    </location>
</feature>
<dbReference type="InterPro" id="IPR011907">
    <property type="entry name" value="RNase_III"/>
</dbReference>
<feature type="active site" evidence="9">
    <location>
        <position position="130"/>
    </location>
</feature>
<dbReference type="GO" id="GO:0008033">
    <property type="term" value="P:tRNA processing"/>
    <property type="evidence" value="ECO:0007669"/>
    <property type="project" value="UniProtKB-KW"/>
</dbReference>
<dbReference type="InterPro" id="IPR000999">
    <property type="entry name" value="RNase_III_dom"/>
</dbReference>
<sequence length="235" mass="25176">MIGACAGTGSEPPLTDPLAAWADAELGAAFQNPKLLHAALTHKSVGADNYERLEFLGDRILGAVVADWLYQDFPGEPEGKLTRRFHQLVSREVCARVARSVGVPTVVRLGQQARADGGSNSDNILGDVMEALIGAVYLDRGVDAARSMIRALWAAEVSSAAEAPKHPKMQLQEWAAAQNLKVPVYTLLGRSGPHHSPRFRVELAIAGRPPVEAEGNSKQDAETAAAKVFLETHAR</sequence>
<evidence type="ECO:0000256" key="7">
    <source>
        <dbReference type="ARBA" id="ARBA00022801"/>
    </source>
</evidence>
<proteinExistence type="inferred from homology"/>
<keyword evidence="6 9" id="KW-0255">Endonuclease</keyword>
<evidence type="ECO:0000256" key="2">
    <source>
        <dbReference type="ARBA" id="ARBA00010183"/>
    </source>
</evidence>
<evidence type="ECO:0000256" key="8">
    <source>
        <dbReference type="ARBA" id="ARBA00022884"/>
    </source>
</evidence>
<organism evidence="12 13">
    <name type="scientific">Sandaracinobacter neustonicus</name>
    <dbReference type="NCBI Taxonomy" id="1715348"/>
    <lineage>
        <taxon>Bacteria</taxon>
        <taxon>Pseudomonadati</taxon>
        <taxon>Pseudomonadota</taxon>
        <taxon>Alphaproteobacteria</taxon>
        <taxon>Sphingomonadales</taxon>
        <taxon>Sphingosinicellaceae</taxon>
        <taxon>Sandaracinobacter</taxon>
    </lineage>
</organism>
<evidence type="ECO:0000313" key="12">
    <source>
        <dbReference type="EMBL" id="TPE62145.1"/>
    </source>
</evidence>
<keyword evidence="9" id="KW-0460">Magnesium</keyword>
<reference evidence="12 13" key="1">
    <citation type="submission" date="2019-06" db="EMBL/GenBank/DDBJ databases">
        <authorList>
            <person name="Lee I."/>
            <person name="Jang G.I."/>
            <person name="Hwang C.Y."/>
        </authorList>
    </citation>
    <scope>NUCLEOTIDE SEQUENCE [LARGE SCALE GENOMIC DNA]</scope>
    <source>
        <strain evidence="12 13">PAMC 28131</strain>
    </source>
</reference>
<dbReference type="GO" id="GO:0046872">
    <property type="term" value="F:metal ion binding"/>
    <property type="evidence" value="ECO:0007669"/>
    <property type="project" value="UniProtKB-KW"/>
</dbReference>
<dbReference type="PROSITE" id="PS50137">
    <property type="entry name" value="DS_RBD"/>
    <property type="match status" value="1"/>
</dbReference>
<gene>
    <name evidence="9 12" type="primary">rnc</name>
    <name evidence="12" type="ORF">FJQ54_06300</name>
</gene>
<dbReference type="PANTHER" id="PTHR11207:SF0">
    <property type="entry name" value="RIBONUCLEASE 3"/>
    <property type="match status" value="1"/>
</dbReference>
<dbReference type="InterPro" id="IPR036389">
    <property type="entry name" value="RNase_III_sf"/>
</dbReference>
<comment type="cofactor">
    <cofactor evidence="9">
        <name>Mg(2+)</name>
        <dbReference type="ChEBI" id="CHEBI:18420"/>
    </cofactor>
</comment>
<dbReference type="NCBIfam" id="TIGR02191">
    <property type="entry name" value="RNaseIII"/>
    <property type="match status" value="1"/>
</dbReference>
<dbReference type="HAMAP" id="MF_00104">
    <property type="entry name" value="RNase_III"/>
    <property type="match status" value="1"/>
</dbReference>
<dbReference type="Pfam" id="PF00035">
    <property type="entry name" value="dsrm"/>
    <property type="match status" value="1"/>
</dbReference>
<dbReference type="FunFam" id="1.10.1520.10:FF:000001">
    <property type="entry name" value="Ribonuclease 3"/>
    <property type="match status" value="1"/>
</dbReference>
<dbReference type="CDD" id="cd10845">
    <property type="entry name" value="DSRM_RNAse_III_family"/>
    <property type="match status" value="1"/>
</dbReference>
<keyword evidence="7 9" id="KW-0378">Hydrolase</keyword>
<dbReference type="EMBL" id="VFSU01000019">
    <property type="protein sequence ID" value="TPE62145.1"/>
    <property type="molecule type" value="Genomic_DNA"/>
</dbReference>
<protein>
    <recommendedName>
        <fullName evidence="9">Ribonuclease 3</fullName>
        <ecNumber evidence="9">3.1.26.3</ecNumber>
    </recommendedName>
    <alternativeName>
        <fullName evidence="9">Ribonuclease III</fullName>
        <shortName evidence="9">RNase III</shortName>
    </alternativeName>
</protein>
<keyword evidence="13" id="KW-1185">Reference proteome</keyword>
<dbReference type="PROSITE" id="PS00517">
    <property type="entry name" value="RNASE_3_1"/>
    <property type="match status" value="1"/>
</dbReference>
<evidence type="ECO:0000256" key="6">
    <source>
        <dbReference type="ARBA" id="ARBA00022759"/>
    </source>
</evidence>
<dbReference type="InterPro" id="IPR014720">
    <property type="entry name" value="dsRBD_dom"/>
</dbReference>
<dbReference type="SMART" id="SM00535">
    <property type="entry name" value="RIBOc"/>
    <property type="match status" value="1"/>
</dbReference>
<keyword evidence="3 9" id="KW-0698">rRNA processing</keyword>
<keyword evidence="4 9" id="KW-0507">mRNA processing</keyword>
<evidence type="ECO:0000259" key="11">
    <source>
        <dbReference type="PROSITE" id="PS50142"/>
    </source>
</evidence>
<keyword evidence="5 9" id="KW-0540">Nuclease</keyword>
<keyword evidence="9" id="KW-0819">tRNA processing</keyword>
<evidence type="ECO:0000256" key="4">
    <source>
        <dbReference type="ARBA" id="ARBA00022664"/>
    </source>
</evidence>
<dbReference type="SUPFAM" id="SSF69065">
    <property type="entry name" value="RNase III domain-like"/>
    <property type="match status" value="1"/>
</dbReference>
<comment type="subcellular location">
    <subcellularLocation>
        <location evidence="9">Cytoplasm</location>
    </subcellularLocation>
</comment>
<evidence type="ECO:0000259" key="10">
    <source>
        <dbReference type="PROSITE" id="PS50137"/>
    </source>
</evidence>
<comment type="caution">
    <text evidence="12">The sequence shown here is derived from an EMBL/GenBank/DDBJ whole genome shotgun (WGS) entry which is preliminary data.</text>
</comment>
<feature type="binding site" evidence="9">
    <location>
        <position position="127"/>
    </location>
    <ligand>
        <name>Mg(2+)</name>
        <dbReference type="ChEBI" id="CHEBI:18420"/>
    </ligand>
</feature>
<accession>A0A501XNW6</accession>
<dbReference type="GO" id="GO:0006364">
    <property type="term" value="P:rRNA processing"/>
    <property type="evidence" value="ECO:0007669"/>
    <property type="project" value="UniProtKB-UniRule"/>
</dbReference>
<comment type="similarity">
    <text evidence="2">Belongs to the ribonuclease III family.</text>
</comment>
<name>A0A501XNW6_9SPHN</name>
<dbReference type="PANTHER" id="PTHR11207">
    <property type="entry name" value="RIBONUCLEASE III"/>
    <property type="match status" value="1"/>
</dbReference>
<dbReference type="CDD" id="cd00593">
    <property type="entry name" value="RIBOc"/>
    <property type="match status" value="1"/>
</dbReference>
<evidence type="ECO:0000256" key="3">
    <source>
        <dbReference type="ARBA" id="ARBA00022552"/>
    </source>
</evidence>